<dbReference type="AlphaFoldDB" id="B5Y6E2"/>
<name>B5Y6E2_COPPD</name>
<evidence type="ECO:0000313" key="1">
    <source>
        <dbReference type="EMBL" id="ACI16926.1"/>
    </source>
</evidence>
<gene>
    <name evidence="1" type="ordered locus">COPRO5265_1564</name>
</gene>
<reference evidence="1 2" key="2">
    <citation type="journal article" date="2014" name="Genome Announc.">
        <title>Complete Genome Sequence of Coprothermobacter proteolyticus DSM 5265.</title>
        <authorList>
            <person name="Alexiev A."/>
            <person name="Coil D.A."/>
            <person name="Badger J.H."/>
            <person name="Enticknap J."/>
            <person name="Ward N."/>
            <person name="Robb F.T."/>
            <person name="Eisen J.A."/>
        </authorList>
    </citation>
    <scope>NUCLEOTIDE SEQUENCE [LARGE SCALE GENOMIC DNA]</scope>
    <source>
        <strain evidence="2">ATCC 35245 / DSM 5265 / OCM 4 / BT</strain>
    </source>
</reference>
<dbReference type="Proteomes" id="UP000001732">
    <property type="component" value="Chromosome"/>
</dbReference>
<accession>B5Y6E2</accession>
<reference evidence="2" key="1">
    <citation type="submission" date="2008-08" db="EMBL/GenBank/DDBJ databases">
        <title>The complete genome sequence of Coprothermobacter proteolyticus strain ATCC 5245 / DSM 5265 / BT.</title>
        <authorList>
            <person name="Dodson R.J."/>
            <person name="Durkin A.S."/>
            <person name="Wu M."/>
            <person name="Eisen J."/>
            <person name="Sutton G."/>
        </authorList>
    </citation>
    <scope>NUCLEOTIDE SEQUENCE [LARGE SCALE GENOMIC DNA]</scope>
    <source>
        <strain evidence="2">ATCC 35245 / DSM 5265 / OCM 4 / BT</strain>
    </source>
</reference>
<evidence type="ECO:0000313" key="2">
    <source>
        <dbReference type="Proteomes" id="UP000001732"/>
    </source>
</evidence>
<keyword evidence="2" id="KW-1185">Reference proteome</keyword>
<proteinExistence type="predicted"/>
<organism evidence="1 2">
    <name type="scientific">Coprothermobacter proteolyticus (strain ATCC 35245 / DSM 5265 / OCM 4 / BT)</name>
    <dbReference type="NCBI Taxonomy" id="309798"/>
    <lineage>
        <taxon>Bacteria</taxon>
        <taxon>Pseudomonadati</taxon>
        <taxon>Coprothermobacterota</taxon>
        <taxon>Coprothermobacteria</taxon>
        <taxon>Coprothermobacterales</taxon>
        <taxon>Coprothermobacteraceae</taxon>
        <taxon>Coprothermobacter</taxon>
    </lineage>
</organism>
<dbReference type="EMBL" id="CP001145">
    <property type="protein sequence ID" value="ACI16926.1"/>
    <property type="molecule type" value="Genomic_DNA"/>
</dbReference>
<sequence length="50" mass="6102">MVFVHYTNLKLVLVKNMKNIYIFPQNMIKYVKFRPFYIICNLLRGGHVQR</sequence>
<protein>
    <submittedName>
        <fullName evidence="1">Uncharacterized protein</fullName>
    </submittedName>
</protein>